<gene>
    <name evidence="1" type="ORF">Metal_0712</name>
</gene>
<protein>
    <submittedName>
        <fullName evidence="1">Uncharacterized protein</fullName>
    </submittedName>
</protein>
<dbReference type="AlphaFoldDB" id="H8GQ88"/>
<evidence type="ECO:0000313" key="1">
    <source>
        <dbReference type="EMBL" id="EIC28547.1"/>
    </source>
</evidence>
<evidence type="ECO:0000313" key="2">
    <source>
        <dbReference type="Proteomes" id="UP000005090"/>
    </source>
</evidence>
<dbReference type="STRING" id="686340.Metal_0712"/>
<proteinExistence type="predicted"/>
<name>H8GQ88_METAL</name>
<dbReference type="Proteomes" id="UP000005090">
    <property type="component" value="Chromosome"/>
</dbReference>
<reference evidence="1 2" key="1">
    <citation type="journal article" date="2013" name="Genome Announc.">
        <title>Genome Sequence of the Obligate Gammaproteobacterial Methanotroph Methylomicrobium album Strain BG8.</title>
        <authorList>
            <person name="Kits K.D."/>
            <person name="Kalyuzhnaya M.G."/>
            <person name="Klotz M.G."/>
            <person name="Jetten M.S."/>
            <person name="Op den Camp H.J."/>
            <person name="Vuilleumier S."/>
            <person name="Bringel F."/>
            <person name="Dispirito A.A."/>
            <person name="Murrell J.C."/>
            <person name="Bruce D."/>
            <person name="Cheng J.F."/>
            <person name="Copeland A."/>
            <person name="Goodwin L."/>
            <person name="Hauser L."/>
            <person name="Lajus A."/>
            <person name="Land M.L."/>
            <person name="Lapidus A."/>
            <person name="Lucas S."/>
            <person name="Medigue C."/>
            <person name="Pitluck S."/>
            <person name="Woyke T."/>
            <person name="Zeytun A."/>
            <person name="Stein L.Y."/>
        </authorList>
    </citation>
    <scope>NUCLEOTIDE SEQUENCE [LARGE SCALE GENOMIC DNA]</scope>
    <source>
        <strain evidence="1 2">BG8</strain>
    </source>
</reference>
<keyword evidence="2" id="KW-1185">Reference proteome</keyword>
<dbReference type="EMBL" id="CM001475">
    <property type="protein sequence ID" value="EIC28547.1"/>
    <property type="molecule type" value="Genomic_DNA"/>
</dbReference>
<accession>H8GQ88</accession>
<dbReference type="HOGENOM" id="CLU_2807469_0_0_6"/>
<sequence length="67" mass="7673">MTLNDELKVLEFYKVVDPFTAFNNISGFISGVLGSKEHEMVHINDKDMLVAKGFDQWSFKTMKSKQS</sequence>
<organism evidence="1 2">
    <name type="scientific">Methylomicrobium album BG8</name>
    <dbReference type="NCBI Taxonomy" id="686340"/>
    <lineage>
        <taxon>Bacteria</taxon>
        <taxon>Pseudomonadati</taxon>
        <taxon>Pseudomonadota</taxon>
        <taxon>Gammaproteobacteria</taxon>
        <taxon>Methylococcales</taxon>
        <taxon>Methylococcaceae</taxon>
        <taxon>Methylomicrobium</taxon>
    </lineage>
</organism>